<keyword evidence="1 2" id="KW-0238">DNA-binding</keyword>
<organism evidence="6 7">
    <name type="scientific">Cotesia typhae</name>
    <dbReference type="NCBI Taxonomy" id="2053667"/>
    <lineage>
        <taxon>Eukaryota</taxon>
        <taxon>Metazoa</taxon>
        <taxon>Ecdysozoa</taxon>
        <taxon>Arthropoda</taxon>
        <taxon>Hexapoda</taxon>
        <taxon>Insecta</taxon>
        <taxon>Pterygota</taxon>
        <taxon>Neoptera</taxon>
        <taxon>Endopterygota</taxon>
        <taxon>Hymenoptera</taxon>
        <taxon>Apocrita</taxon>
        <taxon>Ichneumonoidea</taxon>
        <taxon>Braconidae</taxon>
        <taxon>Microgastrinae</taxon>
        <taxon>Cotesia</taxon>
    </lineage>
</organism>
<dbReference type="Pfam" id="PF16534">
    <property type="entry name" value="ULD"/>
    <property type="match status" value="1"/>
</dbReference>
<evidence type="ECO:0000313" key="7">
    <source>
        <dbReference type="Proteomes" id="UP000729913"/>
    </source>
</evidence>
<dbReference type="InterPro" id="IPR032392">
    <property type="entry name" value="ULD"/>
</dbReference>
<dbReference type="PANTHER" id="PTHR15116:SF16">
    <property type="entry name" value="DEFECTIVE PROVENTRICULUS, ISOFORM A"/>
    <property type="match status" value="1"/>
</dbReference>
<protein>
    <recommendedName>
        <fullName evidence="8">DNA-binding protein SATB1</fullName>
    </recommendedName>
</protein>
<feature type="domain" description="Homeobox" evidence="4">
    <location>
        <begin position="525"/>
        <end position="595"/>
    </location>
</feature>
<dbReference type="GO" id="GO:0000978">
    <property type="term" value="F:RNA polymerase II cis-regulatory region sequence-specific DNA binding"/>
    <property type="evidence" value="ECO:0007669"/>
    <property type="project" value="TreeGrafter"/>
</dbReference>
<dbReference type="InterPro" id="IPR039673">
    <property type="entry name" value="SATB1/SATB2"/>
</dbReference>
<feature type="compositionally biased region" description="Polar residues" evidence="3">
    <location>
        <begin position="271"/>
        <end position="282"/>
    </location>
</feature>
<dbReference type="EMBL" id="JAAOIC020000047">
    <property type="protein sequence ID" value="KAG8037595.1"/>
    <property type="molecule type" value="Genomic_DNA"/>
</dbReference>
<dbReference type="Proteomes" id="UP000729913">
    <property type="component" value="Unassembled WGS sequence"/>
</dbReference>
<evidence type="ECO:0000256" key="1">
    <source>
        <dbReference type="PROSITE-ProRule" id="PRU00108"/>
    </source>
</evidence>
<dbReference type="PANTHER" id="PTHR15116">
    <property type="entry name" value="DNA-BINDING PROTEIN SATB FAMILY MEMBER"/>
    <property type="match status" value="1"/>
</dbReference>
<accession>A0A8J5QNV4</accession>
<dbReference type="GO" id="GO:0006338">
    <property type="term" value="P:chromatin remodeling"/>
    <property type="evidence" value="ECO:0007669"/>
    <property type="project" value="InterPro"/>
</dbReference>
<comment type="caution">
    <text evidence="6">The sequence shown here is derived from an EMBL/GenBank/DDBJ whole genome shotgun (WGS) entry which is preliminary data.</text>
</comment>
<dbReference type="GO" id="GO:0000981">
    <property type="term" value="F:DNA-binding transcription factor activity, RNA polymerase II-specific"/>
    <property type="evidence" value="ECO:0007669"/>
    <property type="project" value="TreeGrafter"/>
</dbReference>
<dbReference type="GO" id="GO:0005634">
    <property type="term" value="C:nucleus"/>
    <property type="evidence" value="ECO:0007669"/>
    <property type="project" value="UniProtKB-SubCell"/>
</dbReference>
<dbReference type="AlphaFoldDB" id="A0A8J5QNV4"/>
<name>A0A8J5QNV4_9HYME</name>
<feature type="region of interest" description="Disordered" evidence="3">
    <location>
        <begin position="376"/>
        <end position="488"/>
    </location>
</feature>
<dbReference type="CDD" id="cd00086">
    <property type="entry name" value="homeodomain"/>
    <property type="match status" value="2"/>
</dbReference>
<feature type="non-terminal residue" evidence="6">
    <location>
        <position position="614"/>
    </location>
</feature>
<proteinExistence type="predicted"/>
<feature type="DNA-binding region" description="Homeobox" evidence="1">
    <location>
        <begin position="307"/>
        <end position="376"/>
    </location>
</feature>
<keyword evidence="7" id="KW-1185">Reference proteome</keyword>
<evidence type="ECO:0008006" key="8">
    <source>
        <dbReference type="Google" id="ProtNLM"/>
    </source>
</evidence>
<evidence type="ECO:0000256" key="3">
    <source>
        <dbReference type="SAM" id="MobiDB-lite"/>
    </source>
</evidence>
<dbReference type="SMART" id="SM00389">
    <property type="entry name" value="HOX"/>
    <property type="match status" value="2"/>
</dbReference>
<feature type="compositionally biased region" description="Pro residues" evidence="3">
    <location>
        <begin position="478"/>
        <end position="487"/>
    </location>
</feature>
<sequence>KSPVPVHCIVEAIHSIVDNRINLREKWPNPHVEIDTYVIIPASVPFQDLVGEALVRLGYPAEVIPSARGSIIVKNWRPLPMEKVADEPLRSVAEILAELTTVATLKIQILRSQPPPASPAAEVKEKLLGLLILHSHALLASAGCPLDESFTSIMYTFIMYIWTYFTFGYDVSVRHRIAPVNTEDLIAGAYDRITLHSSKANSWQPSSKAPIRLYMTILLALPGIMRALASLVRGSNEISEETRRVFLSWFQQQHSLTLGPPPGNSLLSSCNNNRQLHNQSPLDTGGGVGPPHSHGHHPAMLPYSHKTRMRTSFDPELELPRLQRWFAENQHPSRQQIQRYVTELNSLESRRGRKPLDVNNVVYWFKNARAAQKRAENRGINGYSPPGLSPRGASIVSEDCSDEEDDSRPQSNSESPCLAGSPPVVGPLSLTTRSEDRLVIPTSTPTPVATATSTPVVKREEDSATRVSSGSEDEDSPPGVPTTPIPPGFSLVPSPMFSHSIMYMSHYLPTRGGPTGCPTSLLDERRKRNRTFIDPVTEVPRLENWFGHNTHPSHALILKYTEELNRMPYRQKFPRLEPKNVQFWFKNRRAKCKRLKMALFEGESPQPHPYAHAD</sequence>
<comment type="subcellular location">
    <subcellularLocation>
        <location evidence="1 2">Nucleus</location>
    </subcellularLocation>
</comment>
<dbReference type="PROSITE" id="PS51982">
    <property type="entry name" value="CMP"/>
    <property type="match status" value="1"/>
</dbReference>
<dbReference type="InterPro" id="IPR001356">
    <property type="entry name" value="HD"/>
</dbReference>
<dbReference type="Pfam" id="PF00046">
    <property type="entry name" value="Homeodomain"/>
    <property type="match status" value="2"/>
</dbReference>
<keyword evidence="1 2" id="KW-0371">Homeobox</keyword>
<feature type="DNA-binding region" description="Homeobox" evidence="1">
    <location>
        <begin position="527"/>
        <end position="596"/>
    </location>
</feature>
<feature type="region of interest" description="Disordered" evidence="3">
    <location>
        <begin position="271"/>
        <end position="301"/>
    </location>
</feature>
<feature type="domain" description="Homeobox" evidence="4">
    <location>
        <begin position="305"/>
        <end position="375"/>
    </location>
</feature>
<dbReference type="FunFam" id="1.10.10.60:FF:000169">
    <property type="entry name" value="DNA-binding protein SATB1"/>
    <property type="match status" value="2"/>
</dbReference>
<reference evidence="6" key="2">
    <citation type="submission" date="2021-04" db="EMBL/GenBank/DDBJ databases">
        <title>Genome-wide patterns of bracovirus chromosomal integration into multiple host tissues during parasitism.</title>
        <authorList>
            <person name="Chebbi M.A.C."/>
        </authorList>
    </citation>
    <scope>NUCLEOTIDE SEQUENCE</scope>
    <source>
        <tissue evidence="6">Whole body</tissue>
    </source>
</reference>
<evidence type="ECO:0000259" key="4">
    <source>
        <dbReference type="PROSITE" id="PS50071"/>
    </source>
</evidence>
<gene>
    <name evidence="6" type="ORF">G9C98_005806</name>
</gene>
<dbReference type="FunFam" id="3.10.20.710:FF:000002">
    <property type="entry name" value="Defective proventriculus, isoform A"/>
    <property type="match status" value="1"/>
</dbReference>
<dbReference type="OrthoDB" id="10052721at2759"/>
<feature type="domain" description="CMP" evidence="5">
    <location>
        <begin position="1"/>
        <end position="111"/>
    </location>
</feature>
<keyword evidence="1 2" id="KW-0539">Nucleus</keyword>
<dbReference type="PROSITE" id="PS50071">
    <property type="entry name" value="HOMEOBOX_2"/>
    <property type="match status" value="2"/>
</dbReference>
<reference evidence="6" key="1">
    <citation type="submission" date="2020-03" db="EMBL/GenBank/DDBJ databases">
        <authorList>
            <person name="Chebbi M.A."/>
            <person name="Drezen J.M."/>
        </authorList>
    </citation>
    <scope>NUCLEOTIDE SEQUENCE</scope>
    <source>
        <tissue evidence="6">Whole body</tissue>
    </source>
</reference>
<feature type="compositionally biased region" description="Low complexity" evidence="3">
    <location>
        <begin position="441"/>
        <end position="456"/>
    </location>
</feature>
<dbReference type="CDD" id="cd11585">
    <property type="entry name" value="SATB1_N"/>
    <property type="match status" value="1"/>
</dbReference>
<evidence type="ECO:0000256" key="2">
    <source>
        <dbReference type="RuleBase" id="RU000682"/>
    </source>
</evidence>
<evidence type="ECO:0000259" key="5">
    <source>
        <dbReference type="PROSITE" id="PS51982"/>
    </source>
</evidence>
<evidence type="ECO:0000313" key="6">
    <source>
        <dbReference type="EMBL" id="KAG8037595.1"/>
    </source>
</evidence>